<dbReference type="GO" id="GO:0017004">
    <property type="term" value="P:cytochrome complex assembly"/>
    <property type="evidence" value="ECO:0007669"/>
    <property type="project" value="UniProtKB-KW"/>
</dbReference>
<dbReference type="SUPFAM" id="SSF52833">
    <property type="entry name" value="Thioredoxin-like"/>
    <property type="match status" value="1"/>
</dbReference>
<keyword evidence="3 8" id="KW-0812">Transmembrane</keyword>
<feature type="transmembrane region" description="Helical" evidence="8">
    <location>
        <begin position="488"/>
        <end position="510"/>
    </location>
</feature>
<dbReference type="Gene3D" id="2.60.40.1250">
    <property type="entry name" value="Thiol:disulfide interchange protein DsbD, N-terminal domain"/>
    <property type="match status" value="1"/>
</dbReference>
<evidence type="ECO:0000259" key="9">
    <source>
        <dbReference type="PROSITE" id="PS51352"/>
    </source>
</evidence>
<dbReference type="Proteomes" id="UP000318741">
    <property type="component" value="Chromosome"/>
</dbReference>
<evidence type="ECO:0000256" key="4">
    <source>
        <dbReference type="ARBA" id="ARBA00022748"/>
    </source>
</evidence>
<dbReference type="PROSITE" id="PS51352">
    <property type="entry name" value="THIOREDOXIN_2"/>
    <property type="match status" value="1"/>
</dbReference>
<gene>
    <name evidence="10" type="primary">dsbD_2</name>
    <name evidence="10" type="ORF">CA12_25510</name>
</gene>
<keyword evidence="5 8" id="KW-1133">Transmembrane helix</keyword>
<proteinExistence type="predicted"/>
<evidence type="ECO:0000313" key="11">
    <source>
        <dbReference type="Proteomes" id="UP000318741"/>
    </source>
</evidence>
<dbReference type="PANTHER" id="PTHR32234">
    <property type="entry name" value="THIOL:DISULFIDE INTERCHANGE PROTEIN DSBD"/>
    <property type="match status" value="1"/>
</dbReference>
<evidence type="ECO:0000256" key="1">
    <source>
        <dbReference type="ARBA" id="ARBA00004651"/>
    </source>
</evidence>
<dbReference type="InterPro" id="IPR003834">
    <property type="entry name" value="Cyt_c_assmbl_TM_dom"/>
</dbReference>
<evidence type="ECO:0000256" key="2">
    <source>
        <dbReference type="ARBA" id="ARBA00022475"/>
    </source>
</evidence>
<dbReference type="OrthoDB" id="9811036at2"/>
<evidence type="ECO:0000256" key="5">
    <source>
        <dbReference type="ARBA" id="ARBA00022989"/>
    </source>
</evidence>
<dbReference type="InterPro" id="IPR036929">
    <property type="entry name" value="DsbDN_sf"/>
</dbReference>
<dbReference type="KEGG" id="acaf:CA12_25510"/>
<feature type="transmembrane region" description="Helical" evidence="8">
    <location>
        <begin position="671"/>
        <end position="692"/>
    </location>
</feature>
<evidence type="ECO:0000313" key="10">
    <source>
        <dbReference type="EMBL" id="QDT16448.1"/>
    </source>
</evidence>
<keyword evidence="4" id="KW-0201">Cytochrome c-type biogenesis</keyword>
<evidence type="ECO:0000256" key="8">
    <source>
        <dbReference type="SAM" id="Phobius"/>
    </source>
</evidence>
<feature type="domain" description="Thioredoxin" evidence="9">
    <location>
        <begin position="707"/>
        <end position="852"/>
    </location>
</feature>
<dbReference type="Gene3D" id="3.40.30.10">
    <property type="entry name" value="Glutaredoxin"/>
    <property type="match status" value="1"/>
</dbReference>
<evidence type="ECO:0000256" key="6">
    <source>
        <dbReference type="ARBA" id="ARBA00023136"/>
    </source>
</evidence>
<feature type="transmembrane region" description="Helical" evidence="8">
    <location>
        <begin position="568"/>
        <end position="590"/>
    </location>
</feature>
<protein>
    <submittedName>
        <fullName evidence="10">Thiol:disulfide interchange protein DsbD</fullName>
        <ecNumber evidence="10">1.8.1.8</ecNumber>
    </submittedName>
</protein>
<feature type="region of interest" description="Disordered" evidence="7">
    <location>
        <begin position="197"/>
        <end position="223"/>
    </location>
</feature>
<dbReference type="Pfam" id="PF02683">
    <property type="entry name" value="DsbD_TM"/>
    <property type="match status" value="1"/>
</dbReference>
<sequence length="868" mass="89967">MPARSPVAVAPRLLSALALVLGGLALSAPPALGQSLSEVFDLPTAKQERLAISAGFVDADGAPLAEAPAAGETVTLAVTARIPEGFYLLSQTSPAGMPAKFRLSETVGLEPAGDGFTPDHEPKSALDPAYGGLVEKFTAEVTWTRPFKITGDAEGGTLRVAGELRGSYCSAGVGGACILLGKGDAAFSAELAAAETGDGQMATGEDQPAEPAAELAGEKTDAADVTANDTRVPEETFAFAVNPQVRGKDGPVSLNAFLPAGAEVGETVELTVILTIDEEYHVYALREPGTAALPTTLEVAAVGLEPRGNVTASQPAEAVSHSGVVLREHHGTVTFTQPFGVTAENYGLLASVRYQACTDQTCLQPATATLPLGAAPGDDAEAVTLTPPPLTPADRAALAALTGEPATGDAVAGGPATGDAAAEPLADSFVLEKSWIEETGLWAALPIAFLGGLILNFMPCVLPVIALKAMSFAKQAGQSRSRVLALNLWYSAGVLSVFLVFAALTLGLGAFMNIESFGWGDQVNSNPGKVIALTLVFALGLSMLGLYEIPVPGLVGSAAGATGHQEGALGAVLGGMFTTLLATPCTGPFIGAAGGFAVALAESNPLGSVAMWLAMGLGFASPYLLIAAIPSATRLLPRPGDWMVRFKEFGGLLLLGTALYLLRGVRPLELWMPILVGLLGLTMGLWIVGRMIRHNDSFNRKYGMRIVAAGVTAAVVALAVWIAPEGGLNATVVAEQEEGWEEFDVERLNELRASGRTVLVDFRSTICPNCDINEATAIDTVAAHEAYRELDIVPMKGWIDLSDEAYEWMNRLGGIGVPHLAVFPGDRPNDPAVYNGVITQGAFLRMLEEAAGKELPTETVRTAAAGTR</sequence>
<feature type="transmembrane region" description="Helical" evidence="8">
    <location>
        <begin position="530"/>
        <end position="547"/>
    </location>
</feature>
<dbReference type="InterPro" id="IPR036249">
    <property type="entry name" value="Thioredoxin-like_sf"/>
</dbReference>
<dbReference type="EC" id="1.8.1.8" evidence="10"/>
<dbReference type="GO" id="GO:0045454">
    <property type="term" value="P:cell redox homeostasis"/>
    <property type="evidence" value="ECO:0007669"/>
    <property type="project" value="TreeGrafter"/>
</dbReference>
<dbReference type="GO" id="GO:0047134">
    <property type="term" value="F:protein-disulfide reductase [NAD(P)H] activity"/>
    <property type="evidence" value="ECO:0007669"/>
    <property type="project" value="UniProtKB-EC"/>
</dbReference>
<dbReference type="GO" id="GO:0005886">
    <property type="term" value="C:plasma membrane"/>
    <property type="evidence" value="ECO:0007669"/>
    <property type="project" value="UniProtKB-SubCell"/>
</dbReference>
<comment type="subcellular location">
    <subcellularLocation>
        <location evidence="1">Cell membrane</location>
        <topology evidence="1">Multi-pass membrane protein</topology>
    </subcellularLocation>
</comment>
<organism evidence="10 11">
    <name type="scientific">Alienimonas californiensis</name>
    <dbReference type="NCBI Taxonomy" id="2527989"/>
    <lineage>
        <taxon>Bacteria</taxon>
        <taxon>Pseudomonadati</taxon>
        <taxon>Planctomycetota</taxon>
        <taxon>Planctomycetia</taxon>
        <taxon>Planctomycetales</taxon>
        <taxon>Planctomycetaceae</taxon>
        <taxon>Alienimonas</taxon>
    </lineage>
</organism>
<reference evidence="10 11" key="1">
    <citation type="submission" date="2019-02" db="EMBL/GenBank/DDBJ databases">
        <title>Deep-cultivation of Planctomycetes and their phenomic and genomic characterization uncovers novel biology.</title>
        <authorList>
            <person name="Wiegand S."/>
            <person name="Jogler M."/>
            <person name="Boedeker C."/>
            <person name="Pinto D."/>
            <person name="Vollmers J."/>
            <person name="Rivas-Marin E."/>
            <person name="Kohn T."/>
            <person name="Peeters S.H."/>
            <person name="Heuer A."/>
            <person name="Rast P."/>
            <person name="Oberbeckmann S."/>
            <person name="Bunk B."/>
            <person name="Jeske O."/>
            <person name="Meyerdierks A."/>
            <person name="Storesund J.E."/>
            <person name="Kallscheuer N."/>
            <person name="Luecker S."/>
            <person name="Lage O.M."/>
            <person name="Pohl T."/>
            <person name="Merkel B.J."/>
            <person name="Hornburger P."/>
            <person name="Mueller R.-W."/>
            <person name="Bruemmer F."/>
            <person name="Labrenz M."/>
            <person name="Spormann A.M."/>
            <person name="Op den Camp H."/>
            <person name="Overmann J."/>
            <person name="Amann R."/>
            <person name="Jetten M.S.M."/>
            <person name="Mascher T."/>
            <person name="Medema M.H."/>
            <person name="Devos D.P."/>
            <person name="Kaster A.-K."/>
            <person name="Ovreas L."/>
            <person name="Rohde M."/>
            <person name="Galperin M.Y."/>
            <person name="Jogler C."/>
        </authorList>
    </citation>
    <scope>NUCLEOTIDE SEQUENCE [LARGE SCALE GENOMIC DNA]</scope>
    <source>
        <strain evidence="10 11">CA12</strain>
    </source>
</reference>
<dbReference type="PANTHER" id="PTHR32234:SF3">
    <property type="entry name" value="SUPPRESSION OF COPPER SENSITIVITY PROTEIN"/>
    <property type="match status" value="1"/>
</dbReference>
<feature type="transmembrane region" description="Helical" evidence="8">
    <location>
        <begin position="441"/>
        <end position="467"/>
    </location>
</feature>
<dbReference type="EMBL" id="CP036265">
    <property type="protein sequence ID" value="QDT16448.1"/>
    <property type="molecule type" value="Genomic_DNA"/>
</dbReference>
<keyword evidence="6 8" id="KW-0472">Membrane</keyword>
<dbReference type="RefSeq" id="WP_145359272.1">
    <property type="nucleotide sequence ID" value="NZ_CP036265.1"/>
</dbReference>
<dbReference type="InterPro" id="IPR013766">
    <property type="entry name" value="Thioredoxin_domain"/>
</dbReference>
<feature type="transmembrane region" description="Helical" evidence="8">
    <location>
        <begin position="649"/>
        <end position="665"/>
    </location>
</feature>
<keyword evidence="2" id="KW-1003">Cell membrane</keyword>
<name>A0A517PAP6_9PLAN</name>
<dbReference type="AlphaFoldDB" id="A0A517PAP6"/>
<evidence type="ECO:0000256" key="7">
    <source>
        <dbReference type="SAM" id="MobiDB-lite"/>
    </source>
</evidence>
<feature type="transmembrane region" description="Helical" evidence="8">
    <location>
        <begin position="704"/>
        <end position="723"/>
    </location>
</feature>
<keyword evidence="11" id="KW-1185">Reference proteome</keyword>
<evidence type="ECO:0000256" key="3">
    <source>
        <dbReference type="ARBA" id="ARBA00022692"/>
    </source>
</evidence>
<keyword evidence="10" id="KW-0560">Oxidoreductase</keyword>
<accession>A0A517PAP6</accession>
<feature type="transmembrane region" description="Helical" evidence="8">
    <location>
        <begin position="610"/>
        <end position="629"/>
    </location>
</feature>